<evidence type="ECO:0000313" key="5">
    <source>
        <dbReference type="EMBL" id="TCL52636.1"/>
    </source>
</evidence>
<dbReference type="SMART" id="SM00342">
    <property type="entry name" value="HTH_ARAC"/>
    <property type="match status" value="1"/>
</dbReference>
<dbReference type="InterPro" id="IPR018062">
    <property type="entry name" value="HTH_AraC-typ_CS"/>
</dbReference>
<keyword evidence="1" id="KW-0805">Transcription regulation</keyword>
<reference evidence="5 6" key="1">
    <citation type="submission" date="2019-03" db="EMBL/GenBank/DDBJ databases">
        <title>Genomic Encyclopedia of Type Strains, Phase IV (KMG-IV): sequencing the most valuable type-strain genomes for metagenomic binning, comparative biology and taxonomic classification.</title>
        <authorList>
            <person name="Goeker M."/>
        </authorList>
    </citation>
    <scope>NUCLEOTIDE SEQUENCE [LARGE SCALE GENOMIC DNA]</scope>
    <source>
        <strain evidence="5 6">DSM 24979</strain>
    </source>
</reference>
<protein>
    <submittedName>
        <fullName evidence="5">Helix-turn-helix protein</fullName>
    </submittedName>
</protein>
<dbReference type="PROSITE" id="PS01124">
    <property type="entry name" value="HTH_ARAC_FAMILY_2"/>
    <property type="match status" value="1"/>
</dbReference>
<dbReference type="PRINTS" id="PR00032">
    <property type="entry name" value="HTHARAC"/>
</dbReference>
<sequence length="252" mass="29370">MRNTSIQQKIIKKFFEARVKNKQNYFVHPSYEMEQKLLQSLSRGLFQEAKLALDAINSQKRATLAKDPVRSLKNSLIGSCTLFTRAIINGGVHPETAYNLSDVFILQIEETNDIESLKQLEYEMLHSFIKTLNDEKRPSYNLVVNKTISFIHDEILNDLSLKRIASFVKVHPNYLSKIFKDEVGISITEYINRKRIEESKYFLLHSDLPISDIAILLGFCNQSYYTRLFKKYTSMTPLQFRNKYFQSMGTND</sequence>
<dbReference type="Proteomes" id="UP000295658">
    <property type="component" value="Unassembled WGS sequence"/>
</dbReference>
<feature type="domain" description="HTH araC/xylS-type" evidence="4">
    <location>
        <begin position="145"/>
        <end position="243"/>
    </location>
</feature>
<dbReference type="GO" id="GO:0003700">
    <property type="term" value="F:DNA-binding transcription factor activity"/>
    <property type="evidence" value="ECO:0007669"/>
    <property type="project" value="InterPro"/>
</dbReference>
<comment type="caution">
    <text evidence="5">The sequence shown here is derived from an EMBL/GenBank/DDBJ whole genome shotgun (WGS) entry which is preliminary data.</text>
</comment>
<keyword evidence="2" id="KW-0238">DNA-binding</keyword>
<evidence type="ECO:0000256" key="2">
    <source>
        <dbReference type="ARBA" id="ARBA00023125"/>
    </source>
</evidence>
<dbReference type="Gene3D" id="1.10.10.60">
    <property type="entry name" value="Homeodomain-like"/>
    <property type="match status" value="2"/>
</dbReference>
<dbReference type="EMBL" id="SLUL01000002">
    <property type="protein sequence ID" value="TCL52636.1"/>
    <property type="molecule type" value="Genomic_DNA"/>
</dbReference>
<accession>A0A4R1QGT4</accession>
<dbReference type="Pfam" id="PF12833">
    <property type="entry name" value="HTH_18"/>
    <property type="match status" value="1"/>
</dbReference>
<evidence type="ECO:0000256" key="3">
    <source>
        <dbReference type="ARBA" id="ARBA00023163"/>
    </source>
</evidence>
<organism evidence="5 6">
    <name type="scientific">Thermolongibacillus altinsuensis</name>
    <dbReference type="NCBI Taxonomy" id="575256"/>
    <lineage>
        <taxon>Bacteria</taxon>
        <taxon>Bacillati</taxon>
        <taxon>Bacillota</taxon>
        <taxon>Bacilli</taxon>
        <taxon>Bacillales</taxon>
        <taxon>Anoxybacillaceae</taxon>
        <taxon>Thermolongibacillus</taxon>
    </lineage>
</organism>
<name>A0A4R1QGT4_9BACL</name>
<proteinExistence type="predicted"/>
<dbReference type="AlphaFoldDB" id="A0A4R1QGT4"/>
<gene>
    <name evidence="5" type="ORF">EDD69_10241</name>
</gene>
<dbReference type="GO" id="GO:0043565">
    <property type="term" value="F:sequence-specific DNA binding"/>
    <property type="evidence" value="ECO:0007669"/>
    <property type="project" value="InterPro"/>
</dbReference>
<evidence type="ECO:0000259" key="4">
    <source>
        <dbReference type="PROSITE" id="PS01124"/>
    </source>
</evidence>
<dbReference type="InterPro" id="IPR020449">
    <property type="entry name" value="Tscrpt_reg_AraC-type_HTH"/>
</dbReference>
<evidence type="ECO:0000313" key="6">
    <source>
        <dbReference type="Proteomes" id="UP000295658"/>
    </source>
</evidence>
<dbReference type="PROSITE" id="PS00041">
    <property type="entry name" value="HTH_ARAC_FAMILY_1"/>
    <property type="match status" value="1"/>
</dbReference>
<dbReference type="SUPFAM" id="SSF46689">
    <property type="entry name" value="Homeodomain-like"/>
    <property type="match status" value="2"/>
</dbReference>
<keyword evidence="3" id="KW-0804">Transcription</keyword>
<dbReference type="RefSeq" id="WP_243643015.1">
    <property type="nucleotide sequence ID" value="NZ_BSVG01000010.1"/>
</dbReference>
<keyword evidence="6" id="KW-1185">Reference proteome</keyword>
<dbReference type="InterPro" id="IPR018060">
    <property type="entry name" value="HTH_AraC"/>
</dbReference>
<dbReference type="InterPro" id="IPR009057">
    <property type="entry name" value="Homeodomain-like_sf"/>
</dbReference>
<dbReference type="PANTHER" id="PTHR43280">
    <property type="entry name" value="ARAC-FAMILY TRANSCRIPTIONAL REGULATOR"/>
    <property type="match status" value="1"/>
</dbReference>
<dbReference type="PANTHER" id="PTHR43280:SF2">
    <property type="entry name" value="HTH-TYPE TRANSCRIPTIONAL REGULATOR EXSA"/>
    <property type="match status" value="1"/>
</dbReference>
<evidence type="ECO:0000256" key="1">
    <source>
        <dbReference type="ARBA" id="ARBA00023015"/>
    </source>
</evidence>